<evidence type="ECO:0000256" key="13">
    <source>
        <dbReference type="ARBA" id="ARBA00022777"/>
    </source>
</evidence>
<proteinExistence type="inferred from homology"/>
<dbReference type="PROSITE" id="PS00308">
    <property type="entry name" value="LECTIN_LEGUME_ALPHA"/>
    <property type="match status" value="2"/>
</dbReference>
<dbReference type="InterPro" id="IPR008271">
    <property type="entry name" value="Ser/Thr_kinase_AS"/>
</dbReference>
<comment type="subcellular location">
    <subcellularLocation>
        <location evidence="1">Cell membrane</location>
        <topology evidence="1">Single-pass type I membrane protein</topology>
    </subcellularLocation>
</comment>
<evidence type="ECO:0000256" key="3">
    <source>
        <dbReference type="ARBA" id="ARBA00008536"/>
    </source>
</evidence>
<dbReference type="SUPFAM" id="SSF49899">
    <property type="entry name" value="Concanavalin A-like lectins/glucanases"/>
    <property type="match status" value="3"/>
</dbReference>
<keyword evidence="7" id="KW-0723">Serine/threonine-protein kinase</keyword>
<dbReference type="GO" id="GO:0030246">
    <property type="term" value="F:carbohydrate binding"/>
    <property type="evidence" value="ECO:0007669"/>
    <property type="project" value="UniProtKB-KW"/>
</dbReference>
<evidence type="ECO:0000313" key="27">
    <source>
        <dbReference type="EMBL" id="KAF4397935.1"/>
    </source>
</evidence>
<feature type="domain" description="Protein kinase" evidence="26">
    <location>
        <begin position="220"/>
        <end position="518"/>
    </location>
</feature>
<dbReference type="PROSITE" id="PS50011">
    <property type="entry name" value="PROTEIN_KINASE_DOM"/>
    <property type="match status" value="3"/>
</dbReference>
<feature type="non-terminal residue" evidence="27">
    <location>
        <position position="1"/>
    </location>
</feature>
<keyword evidence="12 23" id="KW-0547">Nucleotide-binding</keyword>
<feature type="transmembrane region" description="Helical" evidence="25">
    <location>
        <begin position="846"/>
        <end position="868"/>
    </location>
</feature>
<protein>
    <recommendedName>
        <fullName evidence="5">non-specific serine/threonine protein kinase</fullName>
        <ecNumber evidence="5">2.7.11.1</ecNumber>
    </recommendedName>
</protein>
<evidence type="ECO:0000256" key="9">
    <source>
        <dbReference type="ARBA" id="ARBA00022692"/>
    </source>
</evidence>
<dbReference type="Gene3D" id="1.10.510.10">
    <property type="entry name" value="Transferase(Phosphotransferase) domain 1"/>
    <property type="match status" value="3"/>
</dbReference>
<dbReference type="PROSITE" id="PS00307">
    <property type="entry name" value="LECTIN_LEGUME_BETA"/>
    <property type="match status" value="3"/>
</dbReference>
<dbReference type="FunFam" id="1.10.510.10:FF:000240">
    <property type="entry name" value="Lectin-domain containing receptor kinase A4.3"/>
    <property type="match status" value="3"/>
</dbReference>
<evidence type="ECO:0000256" key="23">
    <source>
        <dbReference type="PROSITE-ProRule" id="PRU10141"/>
    </source>
</evidence>
<evidence type="ECO:0000256" key="14">
    <source>
        <dbReference type="ARBA" id="ARBA00022821"/>
    </source>
</evidence>
<evidence type="ECO:0000256" key="6">
    <source>
        <dbReference type="ARBA" id="ARBA00022475"/>
    </source>
</evidence>
<dbReference type="PROSITE" id="PS00107">
    <property type="entry name" value="PROTEIN_KINASE_ATP"/>
    <property type="match status" value="2"/>
</dbReference>
<dbReference type="Pfam" id="PF00139">
    <property type="entry name" value="Lectin_legB"/>
    <property type="match status" value="3"/>
</dbReference>
<dbReference type="InterPro" id="IPR019825">
    <property type="entry name" value="Lectin_legB_Mn/Ca_BS"/>
</dbReference>
<dbReference type="InterPro" id="IPR050528">
    <property type="entry name" value="L-type_Lectin-RKs"/>
</dbReference>
<dbReference type="Gene3D" id="3.30.200.20">
    <property type="entry name" value="Phosphorylase Kinase, domain 1"/>
    <property type="match status" value="2"/>
</dbReference>
<dbReference type="Proteomes" id="UP000583929">
    <property type="component" value="Unassembled WGS sequence"/>
</dbReference>
<keyword evidence="10" id="KW-0732">Signal</keyword>
<evidence type="ECO:0000256" key="20">
    <source>
        <dbReference type="ARBA" id="ARBA00058054"/>
    </source>
</evidence>
<evidence type="ECO:0000313" key="28">
    <source>
        <dbReference type="Proteomes" id="UP000583929"/>
    </source>
</evidence>
<dbReference type="InterPro" id="IPR000719">
    <property type="entry name" value="Prot_kinase_dom"/>
</dbReference>
<dbReference type="FunFam" id="2.60.120.200:FF:000103">
    <property type="entry name" value="L-type lectin-domain containing receptor kinase IX.1"/>
    <property type="match status" value="2"/>
</dbReference>
<keyword evidence="28" id="KW-1185">Reference proteome</keyword>
<dbReference type="GO" id="GO:0004674">
    <property type="term" value="F:protein serine/threonine kinase activity"/>
    <property type="evidence" value="ECO:0007669"/>
    <property type="project" value="UniProtKB-KW"/>
</dbReference>
<organism evidence="27 28">
    <name type="scientific">Cannabis sativa</name>
    <name type="common">Hemp</name>
    <name type="synonym">Marijuana</name>
    <dbReference type="NCBI Taxonomy" id="3483"/>
    <lineage>
        <taxon>Eukaryota</taxon>
        <taxon>Viridiplantae</taxon>
        <taxon>Streptophyta</taxon>
        <taxon>Embryophyta</taxon>
        <taxon>Tracheophyta</taxon>
        <taxon>Spermatophyta</taxon>
        <taxon>Magnoliopsida</taxon>
        <taxon>eudicotyledons</taxon>
        <taxon>Gunneridae</taxon>
        <taxon>Pentapetalae</taxon>
        <taxon>rosids</taxon>
        <taxon>fabids</taxon>
        <taxon>Rosales</taxon>
        <taxon>Cannabaceae</taxon>
        <taxon>Cannabis</taxon>
    </lineage>
</organism>
<keyword evidence="19" id="KW-0325">Glycoprotein</keyword>
<name>A0A7J6HSF6_CANSA</name>
<dbReference type="GO" id="GO:0002229">
    <property type="term" value="P:defense response to oomycetes"/>
    <property type="evidence" value="ECO:0007669"/>
    <property type="project" value="UniProtKB-ARBA"/>
</dbReference>
<evidence type="ECO:0000256" key="10">
    <source>
        <dbReference type="ARBA" id="ARBA00022729"/>
    </source>
</evidence>
<dbReference type="GO" id="GO:0005886">
    <property type="term" value="C:plasma membrane"/>
    <property type="evidence" value="ECO:0007669"/>
    <property type="project" value="UniProtKB-SubCell"/>
</dbReference>
<dbReference type="SUPFAM" id="SSF56112">
    <property type="entry name" value="Protein kinase-like (PK-like)"/>
    <property type="match status" value="3"/>
</dbReference>
<comment type="subunit">
    <text evidence="22">Interacts with ABCG40.</text>
</comment>
<evidence type="ECO:0000256" key="4">
    <source>
        <dbReference type="ARBA" id="ARBA00010217"/>
    </source>
</evidence>
<evidence type="ECO:0000256" key="11">
    <source>
        <dbReference type="ARBA" id="ARBA00022734"/>
    </source>
</evidence>
<keyword evidence="16 25" id="KW-1133">Transmembrane helix</keyword>
<evidence type="ECO:0000256" key="15">
    <source>
        <dbReference type="ARBA" id="ARBA00022840"/>
    </source>
</evidence>
<comment type="caution">
    <text evidence="27">The sequence shown here is derived from an EMBL/GenBank/DDBJ whole genome shotgun (WGS) entry which is preliminary data.</text>
</comment>
<comment type="similarity">
    <text evidence="2">Belongs to the leguminous lectin family.</text>
</comment>
<reference evidence="27 28" key="1">
    <citation type="journal article" date="2020" name="bioRxiv">
        <title>Sequence and annotation of 42 cannabis genomes reveals extensive copy number variation in cannabinoid synthesis and pathogen resistance genes.</title>
        <authorList>
            <person name="Mckernan K.J."/>
            <person name="Helbert Y."/>
            <person name="Kane L.T."/>
            <person name="Ebling H."/>
            <person name="Zhang L."/>
            <person name="Liu B."/>
            <person name="Eaton Z."/>
            <person name="Mclaughlin S."/>
            <person name="Kingan S."/>
            <person name="Baybayan P."/>
            <person name="Concepcion G."/>
            <person name="Jordan M."/>
            <person name="Riva A."/>
            <person name="Barbazuk W."/>
            <person name="Harkins T."/>
        </authorList>
    </citation>
    <scope>NUCLEOTIDE SEQUENCE [LARGE SCALE GENOMIC DNA]</scope>
    <source>
        <strain evidence="28">cv. Jamaican Lion 4</strain>
        <tissue evidence="27">Leaf</tissue>
    </source>
</reference>
<feature type="domain" description="Protein kinase" evidence="26">
    <location>
        <begin position="1583"/>
        <end position="1861"/>
    </location>
</feature>
<dbReference type="PANTHER" id="PTHR27007">
    <property type="match status" value="1"/>
</dbReference>
<feature type="transmembrane region" description="Helical" evidence="25">
    <location>
        <begin position="12"/>
        <end position="30"/>
    </location>
</feature>
<comment type="function">
    <text evidence="20">Involved in resistance response to the pathogenic oomycetes Phytophthora infestans and Phytophthora capsici.</text>
</comment>
<evidence type="ECO:0000256" key="18">
    <source>
        <dbReference type="ARBA" id="ARBA00023170"/>
    </source>
</evidence>
<dbReference type="InterPro" id="IPR013320">
    <property type="entry name" value="ConA-like_dom_sf"/>
</dbReference>
<feature type="region of interest" description="Disordered" evidence="24">
    <location>
        <begin position="1208"/>
        <end position="1233"/>
    </location>
</feature>
<comment type="similarity">
    <text evidence="4">In the C-terminal section; belongs to the protein kinase superfamily. Ser/Thr protein kinase family.</text>
</comment>
<keyword evidence="9 25" id="KW-0812">Transmembrane</keyword>
<comment type="similarity">
    <text evidence="3">In the N-terminal section; belongs to the leguminous lectin family.</text>
</comment>
<keyword evidence="15 23" id="KW-0067">ATP-binding</keyword>
<dbReference type="PROSITE" id="PS00108">
    <property type="entry name" value="PROTEIN_KINASE_ST"/>
    <property type="match status" value="3"/>
</dbReference>
<keyword evidence="17 25" id="KW-0472">Membrane</keyword>
<evidence type="ECO:0000256" key="21">
    <source>
        <dbReference type="ARBA" id="ARBA00058818"/>
    </source>
</evidence>
<sequence length="2101" mass="234062">ELVTMEYIIRSYNFTGLLKLTIVIFFLFLLEKTSSVSFSFPQNKSEIEVEKNASISNYETLELTTNRVDATLIDSYGRGSYNKPVQLWDPKTKLVTDFTTNFTFSINGLGERETGDGLAFFIAPFESKIPDRSQGGCLGLTSQEFWNDSSIASPFVAVEFDTYKNDWDPSPINHVGINVNSLISKTYASVETDMKDGSRKANARVSYNSTSQNLTVFLSYAGNATVSGENTSLSYVVDLRFLGEHVRVGFSAATGFRFQLHQVFSWSFNSTLDLVWCGSCLGEIDQLTKKQRRKIMTNLVQLIGWCHKRDELLVVYEYLPNGSLDTHLFGEKPMLPWATRHKIALGLASSLLYLHEEWEQCVVHRDIKSSNIMLDSNFNAKLGDFGLARLVDHEMGLDTTIVAGTRGYLAPECFTTSKASKESDVYSFGVVALEICCGRKPIVLNAGEGKVMLVEWVWELYGRNQLVEAIDKGIVSKEYDEKEMECVMVVGLWCCHPDPTCRPSIKQVMSVLNFEAALPNLPPKLPVPMYAVPTFNIASLESYSLSTVVTGSSSASTTSASSSKPLLKFSYLLPAQNFKAFLIKTGFFFLLLITKGNSVVFNFSSFQPNMPQISFQGEAFANGVLQLTRNDAIASLNSSVGRASYAQPVQLWDAKTGRLTDFTTHFSFTIQALNESLYGDGMSFFIAPFDSEIPNNSSGGRLALFSPQTAFNKSANSIVAVEFDSFRDEWDPSSDHVGINVNSIVSDANVTWSSSIKDGRRANAWVSYDSASHNLSVFLTYANNPIFSGNSSLSFIVDFTKILPEKVRVGFSAATGQWVELHNVHSWSFNSTLEATDEKEGNRAGLIIGLVVGFSVLGCGLLLLWFIIRRRRAAGEIEVEIYDESIDGEFGETGPKRYTYRELSLATNNFSEEGKLGQGGFGGVYKGLLSESNTEVAVKRVSKGSQQGKKEYVSEVKIISRLRHRNLVQLIGWCHTQGEFLLVYEFLPNGSLDHHLFGGKPTLTWIIRYRIALGLASSLLYLHEEWEQCVVHRDIKSSNVMLDSNFNTKLGDFGLARLADHELGLQTTVVAGTMGYMAPECITTGKASKESDVYSFGVVALEICCGRRPVERNTEPSKVSLVEWVWELYGKGQVLEAADKRLSMEFNERQMESLMVAGLWCCHPDPSFRPSIKQVVNILNFEAPLPNLPPKLPKPMYFALSLNMDSTSSTTSTDTTTTRDQFQYTSSSSYTDSSTSAVSKIHPHPCSHLILKTTFLLLLLSLANNAESLHFNFTKFQTKELKDIHFQGDATPFNDSLSLTKVDGQGFSLPNSVGRASYSKPVQLWNKDSGEVTDFTAGFSFVIKANDTKRKFGDGISFFIAPFESDIPANSTGGYLALFSPENANDSSQTNPIVAVEFDSYDNPWDPSSNHIGINVNSIISISNVTWNSSIKDGRVANAWVSFNSITTMLGVFLTYNGTPYTGQSTQNQLQYPVDMKNVLPEKVRVGFSAATGVSFETHNILSWSFTSRLEIKEKGNTGLWIGLCVGFGILICGLLAIWFILKRRAAKRMEEEEYDDSIDGEFGETGPKRFTYRELNYATNNFSEEGKLGQGGFGGVYRGLLTESKTEVAVKRISKGSTQGKKEYVSEVKIISRLRHRNLVQLIGWCHTKGEFLLVYEFLPNGSLDNHLFGGRPTLTWAVRYRIALGLASSLLYLHEEWEQCVVHRDIKSSNVMLDSNFNAKLGDFGLARLADHESGLQTTMLAGTMGYMAPECVTTGRASKESDVYSFGMVALEICCGRKPVIRNAIPSQVSLVEWVWDLYGKGQIFEAADMKLSEEFDERQMESLMVTGLWCCHPDPIFRPNIKQVVSVLNFEAPLPTLPSELPRPMYFAPSFNINSTSYTSSTTTRSTQDQFQYSSSNYVSDSSTSPGPSRPFIFSEDNVFVADKVLCIYIYVSVCVLVLVNYVWQNEIFIILLEFMNHLTVDTWNLSEMLHSYKKSRVKSIENELAKKKSIKNDIRKKIITLVQLNVNAAIRCENSIIGFGALVRDSDGFPLGCFAKFLPDFFSLKKAKALAISYALKWYLQLDLFVSLVEMSPNKVVILDLFSLCYLCMSSICDVK</sequence>
<evidence type="ECO:0000256" key="2">
    <source>
        <dbReference type="ARBA" id="ARBA00007606"/>
    </source>
</evidence>
<dbReference type="GO" id="GO:0009626">
    <property type="term" value="P:plant-type hypersensitive response"/>
    <property type="evidence" value="ECO:0007669"/>
    <property type="project" value="UniProtKB-ARBA"/>
</dbReference>
<comment type="function">
    <text evidence="21">Promotes hydrogen peroxide H(2)O(2) production and cell death.</text>
</comment>
<feature type="non-terminal residue" evidence="27">
    <location>
        <position position="2101"/>
    </location>
</feature>
<keyword evidence="6" id="KW-1003">Cell membrane</keyword>
<dbReference type="Pfam" id="PF00069">
    <property type="entry name" value="Pkinase"/>
    <property type="match status" value="3"/>
</dbReference>
<dbReference type="CDD" id="cd14066">
    <property type="entry name" value="STKc_IRAK"/>
    <property type="match status" value="2"/>
</dbReference>
<keyword evidence="18" id="KW-0675">Receptor</keyword>
<evidence type="ECO:0000259" key="26">
    <source>
        <dbReference type="PROSITE" id="PS50011"/>
    </source>
</evidence>
<evidence type="ECO:0000256" key="7">
    <source>
        <dbReference type="ARBA" id="ARBA00022527"/>
    </source>
</evidence>
<evidence type="ECO:0000256" key="19">
    <source>
        <dbReference type="ARBA" id="ARBA00023180"/>
    </source>
</evidence>
<feature type="binding site" evidence="23">
    <location>
        <position position="1612"/>
    </location>
    <ligand>
        <name>ATP</name>
        <dbReference type="ChEBI" id="CHEBI:30616"/>
    </ligand>
</feature>
<evidence type="ECO:0000256" key="25">
    <source>
        <dbReference type="SAM" id="Phobius"/>
    </source>
</evidence>
<evidence type="ECO:0000256" key="1">
    <source>
        <dbReference type="ARBA" id="ARBA00004251"/>
    </source>
</evidence>
<dbReference type="InterPro" id="IPR017441">
    <property type="entry name" value="Protein_kinase_ATP_BS"/>
</dbReference>
<dbReference type="EMBL" id="JAATIQ010000029">
    <property type="protein sequence ID" value="KAF4397935.1"/>
    <property type="molecule type" value="Genomic_DNA"/>
</dbReference>
<dbReference type="InterPro" id="IPR001220">
    <property type="entry name" value="Legume_lectin_dom"/>
</dbReference>
<keyword evidence="8" id="KW-0808">Transferase</keyword>
<dbReference type="FunFam" id="3.30.200.20:FF:000168">
    <property type="entry name" value="L-type lectin-domain containing receptor kinase IX.1"/>
    <property type="match status" value="2"/>
</dbReference>
<feature type="binding site" evidence="23">
    <location>
        <position position="939"/>
    </location>
    <ligand>
        <name>ATP</name>
        <dbReference type="ChEBI" id="CHEBI:30616"/>
    </ligand>
</feature>
<keyword evidence="11" id="KW-0430">Lectin</keyword>
<gene>
    <name evidence="27" type="ORF">G4B88_019656</name>
</gene>
<dbReference type="GO" id="GO:0005524">
    <property type="term" value="F:ATP binding"/>
    <property type="evidence" value="ECO:0007669"/>
    <property type="project" value="UniProtKB-UniRule"/>
</dbReference>
<dbReference type="CDD" id="cd06899">
    <property type="entry name" value="lectin_legume_LecRK_Arcelin_ConA"/>
    <property type="match status" value="3"/>
</dbReference>
<evidence type="ECO:0000256" key="8">
    <source>
        <dbReference type="ARBA" id="ARBA00022679"/>
    </source>
</evidence>
<keyword evidence="13" id="KW-0418">Kinase</keyword>
<accession>A0A7J6HSF6</accession>
<evidence type="ECO:0000256" key="5">
    <source>
        <dbReference type="ARBA" id="ARBA00012513"/>
    </source>
</evidence>
<dbReference type="SMART" id="SM00220">
    <property type="entry name" value="S_TKc"/>
    <property type="match status" value="3"/>
</dbReference>
<evidence type="ECO:0000256" key="24">
    <source>
        <dbReference type="SAM" id="MobiDB-lite"/>
    </source>
</evidence>
<keyword evidence="14" id="KW-0611">Plant defense</keyword>
<feature type="domain" description="Protein kinase" evidence="26">
    <location>
        <begin position="910"/>
        <end position="1188"/>
    </location>
</feature>
<evidence type="ECO:0000256" key="12">
    <source>
        <dbReference type="ARBA" id="ARBA00022741"/>
    </source>
</evidence>
<evidence type="ECO:0000256" key="22">
    <source>
        <dbReference type="ARBA" id="ARBA00063357"/>
    </source>
</evidence>
<evidence type="ECO:0000256" key="17">
    <source>
        <dbReference type="ARBA" id="ARBA00023136"/>
    </source>
</evidence>
<dbReference type="EC" id="2.7.11.1" evidence="5"/>
<feature type="transmembrane region" description="Helical" evidence="25">
    <location>
        <begin position="1520"/>
        <end position="1542"/>
    </location>
</feature>
<dbReference type="InterPro" id="IPR011009">
    <property type="entry name" value="Kinase-like_dom_sf"/>
</dbReference>
<dbReference type="Gene3D" id="2.60.120.200">
    <property type="match status" value="3"/>
</dbReference>
<dbReference type="InterPro" id="IPR000985">
    <property type="entry name" value="Lectin_LegA_CS"/>
</dbReference>
<feature type="transmembrane region" description="Helical" evidence="25">
    <location>
        <begin position="1929"/>
        <end position="1948"/>
    </location>
</feature>
<evidence type="ECO:0000256" key="16">
    <source>
        <dbReference type="ARBA" id="ARBA00022989"/>
    </source>
</evidence>